<reference evidence="2" key="1">
    <citation type="submission" date="2022-08" db="EMBL/GenBank/DDBJ databases">
        <authorList>
            <person name="Kallberg Y."/>
            <person name="Tangrot J."/>
            <person name="Rosling A."/>
        </authorList>
    </citation>
    <scope>NUCLEOTIDE SEQUENCE</scope>
    <source>
        <strain evidence="2">Wild A</strain>
    </source>
</reference>
<dbReference type="AlphaFoldDB" id="A0A9W4WJC4"/>
<evidence type="ECO:0000259" key="1">
    <source>
        <dbReference type="Pfam" id="PF07707"/>
    </source>
</evidence>
<organism evidence="2 3">
    <name type="scientific">Funneliformis geosporum</name>
    <dbReference type="NCBI Taxonomy" id="1117311"/>
    <lineage>
        <taxon>Eukaryota</taxon>
        <taxon>Fungi</taxon>
        <taxon>Fungi incertae sedis</taxon>
        <taxon>Mucoromycota</taxon>
        <taxon>Glomeromycotina</taxon>
        <taxon>Glomeromycetes</taxon>
        <taxon>Glomerales</taxon>
        <taxon>Glomeraceae</taxon>
        <taxon>Funneliformis</taxon>
    </lineage>
</organism>
<gene>
    <name evidence="2" type="ORF">FWILDA_LOCUS2359</name>
</gene>
<dbReference type="PANTHER" id="PTHR45774:SF3">
    <property type="entry name" value="BTB (POZ) DOMAIN-CONTAINING 2B-RELATED"/>
    <property type="match status" value="1"/>
</dbReference>
<evidence type="ECO:0000313" key="3">
    <source>
        <dbReference type="Proteomes" id="UP001153678"/>
    </source>
</evidence>
<name>A0A9W4WJC4_9GLOM</name>
<comment type="caution">
    <text evidence="2">The sequence shown here is derived from an EMBL/GenBank/DDBJ whole genome shotgun (WGS) entry which is preliminary data.</text>
</comment>
<dbReference type="Pfam" id="PF07707">
    <property type="entry name" value="BACK"/>
    <property type="match status" value="1"/>
</dbReference>
<dbReference type="Gene3D" id="1.25.40.420">
    <property type="match status" value="1"/>
</dbReference>
<protein>
    <submittedName>
        <fullName evidence="2">17851_t:CDS:1</fullName>
    </submittedName>
</protein>
<dbReference type="InterPro" id="IPR011705">
    <property type="entry name" value="BACK"/>
</dbReference>
<accession>A0A9W4WJC4</accession>
<evidence type="ECO:0000313" key="2">
    <source>
        <dbReference type="EMBL" id="CAI2166016.1"/>
    </source>
</evidence>
<feature type="domain" description="BACK" evidence="1">
    <location>
        <begin position="64"/>
        <end position="127"/>
    </location>
</feature>
<dbReference type="Proteomes" id="UP001153678">
    <property type="component" value="Unassembled WGS sequence"/>
</dbReference>
<proteinExistence type="predicted"/>
<dbReference type="PANTHER" id="PTHR45774">
    <property type="entry name" value="BTB/POZ DOMAIN-CONTAINING"/>
    <property type="match status" value="1"/>
</dbReference>
<dbReference type="EMBL" id="CAMKVN010000267">
    <property type="protein sequence ID" value="CAI2166016.1"/>
    <property type="molecule type" value="Genomic_DNA"/>
</dbReference>
<keyword evidence="3" id="KW-1185">Reference proteome</keyword>
<dbReference type="OrthoDB" id="6359816at2759"/>
<sequence length="210" mass="25202">MYAGIFDLKEQTCSDILDLIIAFDELLLDDELITFIQNYLIKYQTRWLQHHCFMVLHKVFRLENCQRLQNYCLRTICDNPESFFNSPDFPTLEKGILLELVRREDLKIGEIKLWNSLIKWGMAQTSELRENDATNLSSWSKKDFIYLKIALNQFITHIRFFEISSNDFHSEIWPFRKVLPEVLFEDIVFFYITKIKPDQNKLAPRHRKDV</sequence>